<proteinExistence type="predicted"/>
<dbReference type="AlphaFoldDB" id="A0A6A5VS35"/>
<protein>
    <recommendedName>
        <fullName evidence="3">C2H2-type domain-containing protein</fullName>
    </recommendedName>
</protein>
<dbReference type="Proteomes" id="UP000800036">
    <property type="component" value="Unassembled WGS sequence"/>
</dbReference>
<accession>A0A6A5VS35</accession>
<feature type="region of interest" description="Disordered" evidence="2">
    <location>
        <begin position="203"/>
        <end position="248"/>
    </location>
</feature>
<evidence type="ECO:0000313" key="5">
    <source>
        <dbReference type="Proteomes" id="UP000800036"/>
    </source>
</evidence>
<keyword evidence="1" id="KW-0863">Zinc-finger</keyword>
<evidence type="ECO:0000313" key="4">
    <source>
        <dbReference type="EMBL" id="KAF1978522.1"/>
    </source>
</evidence>
<dbReference type="SUPFAM" id="SSF57667">
    <property type="entry name" value="beta-beta-alpha zinc fingers"/>
    <property type="match status" value="1"/>
</dbReference>
<dbReference type="PROSITE" id="PS50157">
    <property type="entry name" value="ZINC_FINGER_C2H2_2"/>
    <property type="match status" value="1"/>
</dbReference>
<feature type="region of interest" description="Disordered" evidence="2">
    <location>
        <begin position="55"/>
        <end position="82"/>
    </location>
</feature>
<evidence type="ECO:0000259" key="3">
    <source>
        <dbReference type="PROSITE" id="PS50157"/>
    </source>
</evidence>
<dbReference type="InterPro" id="IPR013087">
    <property type="entry name" value="Znf_C2H2_type"/>
</dbReference>
<dbReference type="OrthoDB" id="4822at2759"/>
<organism evidence="4 5">
    <name type="scientific">Bimuria novae-zelandiae CBS 107.79</name>
    <dbReference type="NCBI Taxonomy" id="1447943"/>
    <lineage>
        <taxon>Eukaryota</taxon>
        <taxon>Fungi</taxon>
        <taxon>Dikarya</taxon>
        <taxon>Ascomycota</taxon>
        <taxon>Pezizomycotina</taxon>
        <taxon>Dothideomycetes</taxon>
        <taxon>Pleosporomycetidae</taxon>
        <taxon>Pleosporales</taxon>
        <taxon>Massarineae</taxon>
        <taxon>Didymosphaeriaceae</taxon>
        <taxon>Bimuria</taxon>
    </lineage>
</organism>
<gene>
    <name evidence="4" type="ORF">BU23DRAFT_595687</name>
</gene>
<sequence>MPPRKNAPLPNAVNLFNCGICDKGYPRQIDYENHLRSYDHNHRQRLADMKKIQDANAGDAPRKGPIDLRAIPQGDASKGLGPRFKKLGGAGAATTTGGSRFKKVGVAVREAKEEEKNAEVKEASPKIDTTVTEKEDKGAVANSIVETQVEENKDEDVIMADGDDEDEVISWEEYDFTKPSDCDHSTCPGCTIPQHTTYEDGWLRPYSLTTPTPPHPENHTQKLAPTTGPSPPTLVSTRTPPSSHPKHTFSLSCASVLSNFALAPSPCTHPSAQNPVPPSSPPATYLEPRIPPVSRLTSVGFTGVPSGLPSRGFSASKCSCRAYRARTRVLPTSSRASHDLRRGKNDPKRDKSLHVRVRSPFCSVLTSAPNWKHATRVTGPEPCWSIVSTREAIMVMGESRYSYMVL</sequence>
<evidence type="ECO:0000256" key="2">
    <source>
        <dbReference type="SAM" id="MobiDB-lite"/>
    </source>
</evidence>
<keyword evidence="1" id="KW-0479">Metal-binding</keyword>
<feature type="domain" description="C2H2-type" evidence="3">
    <location>
        <begin position="16"/>
        <end position="45"/>
    </location>
</feature>
<evidence type="ECO:0000256" key="1">
    <source>
        <dbReference type="PROSITE-ProRule" id="PRU00042"/>
    </source>
</evidence>
<feature type="region of interest" description="Disordered" evidence="2">
    <location>
        <begin position="268"/>
        <end position="289"/>
    </location>
</feature>
<dbReference type="PANTHER" id="PTHR47251">
    <property type="entry name" value="FINGER DOMAIN PROTEIN, PUTATIVE (AFU_ORTHOLOGUE AFUA_3G04180)-RELATED"/>
    <property type="match status" value="1"/>
</dbReference>
<name>A0A6A5VS35_9PLEO</name>
<reference evidence="4" key="1">
    <citation type="journal article" date="2020" name="Stud. Mycol.">
        <title>101 Dothideomycetes genomes: a test case for predicting lifestyles and emergence of pathogens.</title>
        <authorList>
            <person name="Haridas S."/>
            <person name="Albert R."/>
            <person name="Binder M."/>
            <person name="Bloem J."/>
            <person name="Labutti K."/>
            <person name="Salamov A."/>
            <person name="Andreopoulos B."/>
            <person name="Baker S."/>
            <person name="Barry K."/>
            <person name="Bills G."/>
            <person name="Bluhm B."/>
            <person name="Cannon C."/>
            <person name="Castanera R."/>
            <person name="Culley D."/>
            <person name="Daum C."/>
            <person name="Ezra D."/>
            <person name="Gonzalez J."/>
            <person name="Henrissat B."/>
            <person name="Kuo A."/>
            <person name="Liang C."/>
            <person name="Lipzen A."/>
            <person name="Lutzoni F."/>
            <person name="Magnuson J."/>
            <person name="Mondo S."/>
            <person name="Nolan M."/>
            <person name="Ohm R."/>
            <person name="Pangilinan J."/>
            <person name="Park H.-J."/>
            <person name="Ramirez L."/>
            <person name="Alfaro M."/>
            <person name="Sun H."/>
            <person name="Tritt A."/>
            <person name="Yoshinaga Y."/>
            <person name="Zwiers L.-H."/>
            <person name="Turgeon B."/>
            <person name="Goodwin S."/>
            <person name="Spatafora J."/>
            <person name="Crous P."/>
            <person name="Grigoriev I."/>
        </authorList>
    </citation>
    <scope>NUCLEOTIDE SEQUENCE</scope>
    <source>
        <strain evidence="4">CBS 107.79</strain>
    </source>
</reference>
<dbReference type="InterPro" id="IPR036236">
    <property type="entry name" value="Znf_C2H2_sf"/>
</dbReference>
<dbReference type="GO" id="GO:0008270">
    <property type="term" value="F:zinc ion binding"/>
    <property type="evidence" value="ECO:0007669"/>
    <property type="project" value="UniProtKB-KW"/>
</dbReference>
<dbReference type="PROSITE" id="PS00028">
    <property type="entry name" value="ZINC_FINGER_C2H2_1"/>
    <property type="match status" value="1"/>
</dbReference>
<keyword evidence="5" id="KW-1185">Reference proteome</keyword>
<dbReference type="PANTHER" id="PTHR47251:SF1">
    <property type="entry name" value="FINGER DOMAIN PROTEIN, PUTATIVE (AFU_ORTHOLOGUE AFUA_3G04180)-RELATED"/>
    <property type="match status" value="1"/>
</dbReference>
<dbReference type="EMBL" id="ML976660">
    <property type="protein sequence ID" value="KAF1978522.1"/>
    <property type="molecule type" value="Genomic_DNA"/>
</dbReference>
<keyword evidence="1" id="KW-0862">Zinc</keyword>